<dbReference type="InterPro" id="IPR000253">
    <property type="entry name" value="FHA_dom"/>
</dbReference>
<accession>A0AAF0ESY4</accession>
<proteinExistence type="predicted"/>
<keyword evidence="4" id="KW-1185">Reference proteome</keyword>
<reference evidence="3" key="1">
    <citation type="submission" date="2023-03" db="EMBL/GenBank/DDBJ databases">
        <title>Mating type loci evolution in Malassezia.</title>
        <authorList>
            <person name="Coelho M.A."/>
        </authorList>
    </citation>
    <scope>NUCLEOTIDE SEQUENCE</scope>
    <source>
        <strain evidence="3">CBS 11721</strain>
    </source>
</reference>
<dbReference type="InterPro" id="IPR008984">
    <property type="entry name" value="SMAD_FHA_dom_sf"/>
</dbReference>
<name>A0AAF0ESY4_9BASI</name>
<dbReference type="SUPFAM" id="SSF49879">
    <property type="entry name" value="SMAD/FHA domain"/>
    <property type="match status" value="1"/>
</dbReference>
<dbReference type="PANTHER" id="PTHR23308">
    <property type="entry name" value="NUCLEAR INHIBITOR OF PROTEIN PHOSPHATASE-1"/>
    <property type="match status" value="1"/>
</dbReference>
<feature type="compositionally biased region" description="Basic and acidic residues" evidence="1">
    <location>
        <begin position="1"/>
        <end position="89"/>
    </location>
</feature>
<feature type="region of interest" description="Disordered" evidence="1">
    <location>
        <begin position="1"/>
        <end position="103"/>
    </location>
</feature>
<dbReference type="EMBL" id="CP119878">
    <property type="protein sequence ID" value="WFD34159.1"/>
    <property type="molecule type" value="Genomic_DNA"/>
</dbReference>
<evidence type="ECO:0000313" key="4">
    <source>
        <dbReference type="Proteomes" id="UP001219933"/>
    </source>
</evidence>
<dbReference type="Proteomes" id="UP001219933">
    <property type="component" value="Chromosome 2"/>
</dbReference>
<evidence type="ECO:0000256" key="1">
    <source>
        <dbReference type="SAM" id="MobiDB-lite"/>
    </source>
</evidence>
<feature type="domain" description="FHA" evidence="2">
    <location>
        <begin position="158"/>
        <end position="221"/>
    </location>
</feature>
<dbReference type="PROSITE" id="PS50006">
    <property type="entry name" value="FHA_DOMAIN"/>
    <property type="match status" value="1"/>
</dbReference>
<dbReference type="Pfam" id="PF00498">
    <property type="entry name" value="FHA"/>
    <property type="match status" value="1"/>
</dbReference>
<sequence>MTEWSARDARREPSDRRDRDDRGHRSDRRDRTSRYEDRDRRDRRDRRDYRDSRTRDRDCDRDRDRDRRRDTDRYERDNESRRPPAERRSLSPPPRSPTAQPNFERSGLLAKESNSVNGVALKYHEPPEARRPRTNWRLYVFKDGKEVDMLVLGRQSCYLIGRDRVVVDIVTEHPSISKQHAVIQFRLVTKRNEYGDESRSIKPFLIDLDSANGTSVNAAAIPKSRYYELRNGDTCRFGGSTREYVLLDESAAP</sequence>
<dbReference type="InterPro" id="IPR050923">
    <property type="entry name" value="Cell_Proc_Reg/RNA_Proc"/>
</dbReference>
<evidence type="ECO:0000313" key="3">
    <source>
        <dbReference type="EMBL" id="WFD34159.1"/>
    </source>
</evidence>
<dbReference type="SMART" id="SM00240">
    <property type="entry name" value="FHA"/>
    <property type="match status" value="1"/>
</dbReference>
<dbReference type="FunFam" id="2.60.200.20:FF:000038">
    <property type="entry name" value="FHA domain-containing protein SNIP1"/>
    <property type="match status" value="1"/>
</dbReference>
<organism evidence="3 4">
    <name type="scientific">Malassezia cuniculi</name>
    <dbReference type="NCBI Taxonomy" id="948313"/>
    <lineage>
        <taxon>Eukaryota</taxon>
        <taxon>Fungi</taxon>
        <taxon>Dikarya</taxon>
        <taxon>Basidiomycota</taxon>
        <taxon>Ustilaginomycotina</taxon>
        <taxon>Malasseziomycetes</taxon>
        <taxon>Malasseziales</taxon>
        <taxon>Malasseziaceae</taxon>
        <taxon>Malassezia</taxon>
    </lineage>
</organism>
<dbReference type="Gene3D" id="2.60.200.20">
    <property type="match status" value="1"/>
</dbReference>
<dbReference type="AlphaFoldDB" id="A0AAF0ESY4"/>
<protein>
    <recommendedName>
        <fullName evidence="2">FHA domain-containing protein</fullName>
    </recommendedName>
</protein>
<evidence type="ECO:0000259" key="2">
    <source>
        <dbReference type="PROSITE" id="PS50006"/>
    </source>
</evidence>
<gene>
    <name evidence="3" type="ORF">MCUN1_000995</name>
</gene>